<dbReference type="EC" id="4.2.1.19" evidence="12"/>
<gene>
    <name evidence="12 13" type="primary">hisB</name>
    <name evidence="13" type="ORF">EZV76_14010</name>
</gene>
<dbReference type="GO" id="GO:0046872">
    <property type="term" value="F:metal ion binding"/>
    <property type="evidence" value="ECO:0007669"/>
    <property type="project" value="UniProtKB-KW"/>
</dbReference>
<feature type="binding site" evidence="12">
    <location>
        <position position="129"/>
    </location>
    <ligand>
        <name>Mg(2+)</name>
        <dbReference type="ChEBI" id="CHEBI:18420"/>
    </ligand>
</feature>
<comment type="similarity">
    <text evidence="12">In the N-terminal section; belongs to the histidinol-phosphatase family.</text>
</comment>
<dbReference type="NCBIfam" id="TIGR01656">
    <property type="entry name" value="Histidinol-ppas"/>
    <property type="match status" value="1"/>
</dbReference>
<comment type="similarity">
    <text evidence="12">In the C-terminal section; belongs to the imidazoleglycerol-phosphate dehydratase family.</text>
</comment>
<proteinExistence type="inferred from homology"/>
<dbReference type="Gene3D" id="3.30.230.40">
    <property type="entry name" value="Imidazole glycerol phosphate dehydratase, domain 1"/>
    <property type="match status" value="2"/>
</dbReference>
<evidence type="ECO:0000256" key="8">
    <source>
        <dbReference type="ARBA" id="ARBA00023102"/>
    </source>
</evidence>
<dbReference type="InterPro" id="IPR023214">
    <property type="entry name" value="HAD_sf"/>
</dbReference>
<dbReference type="NCBIfam" id="NF002114">
    <property type="entry name" value="PRK00951.2-4"/>
    <property type="match status" value="1"/>
</dbReference>
<comment type="caution">
    <text evidence="13">The sequence shown here is derived from an EMBL/GenBank/DDBJ whole genome shotgun (WGS) entry which is preliminary data.</text>
</comment>
<dbReference type="NCBIfam" id="TIGR01261">
    <property type="entry name" value="hisB_Nterm"/>
    <property type="match status" value="1"/>
</dbReference>
<dbReference type="PANTHER" id="PTHR23133">
    <property type="entry name" value="IMIDAZOLEGLYCEROL-PHOSPHATE DEHYDRATASE HIS7"/>
    <property type="match status" value="1"/>
</dbReference>
<dbReference type="OrthoDB" id="9790411at2"/>
<dbReference type="InterPro" id="IPR006549">
    <property type="entry name" value="HAD-SF_hydro_IIIA"/>
</dbReference>
<dbReference type="PANTHER" id="PTHR23133:SF2">
    <property type="entry name" value="IMIDAZOLEGLYCEROL-PHOSPHATE DEHYDRATASE"/>
    <property type="match status" value="1"/>
</dbReference>
<keyword evidence="8 12" id="KW-0368">Histidine biosynthesis</keyword>
<evidence type="ECO:0000256" key="10">
    <source>
        <dbReference type="ARBA" id="ARBA00023268"/>
    </source>
</evidence>
<feature type="binding site" evidence="12">
    <location>
        <position position="9"/>
    </location>
    <ligand>
        <name>Mg(2+)</name>
        <dbReference type="ChEBI" id="CHEBI:18420"/>
    </ligand>
</feature>
<evidence type="ECO:0000256" key="4">
    <source>
        <dbReference type="ARBA" id="ARBA00022605"/>
    </source>
</evidence>
<dbReference type="SUPFAM" id="SSF56784">
    <property type="entry name" value="HAD-like"/>
    <property type="match status" value="1"/>
</dbReference>
<evidence type="ECO:0000256" key="2">
    <source>
        <dbReference type="ARBA" id="ARBA00005047"/>
    </source>
</evidence>
<dbReference type="InterPro" id="IPR020565">
    <property type="entry name" value="ImidazoleglycerP_deHydtase_CS"/>
</dbReference>
<comment type="cofactor">
    <cofactor evidence="1 12">
        <name>Mg(2+)</name>
        <dbReference type="ChEBI" id="CHEBI:18420"/>
    </cofactor>
</comment>
<evidence type="ECO:0000256" key="9">
    <source>
        <dbReference type="ARBA" id="ARBA00023239"/>
    </source>
</evidence>
<keyword evidence="6 12" id="KW-0378">Hydrolase</keyword>
<evidence type="ECO:0000256" key="7">
    <source>
        <dbReference type="ARBA" id="ARBA00022842"/>
    </source>
</evidence>
<dbReference type="GO" id="GO:0004424">
    <property type="term" value="F:imidazoleglycerol-phosphate dehydratase activity"/>
    <property type="evidence" value="ECO:0007669"/>
    <property type="project" value="UniProtKB-UniRule"/>
</dbReference>
<dbReference type="HAMAP" id="MF_01022">
    <property type="entry name" value="Bifunc_HisB"/>
    <property type="match status" value="1"/>
</dbReference>
<dbReference type="InterPro" id="IPR020566">
    <property type="entry name" value="His_synth_bifunc_HisB"/>
</dbReference>
<dbReference type="NCBIfam" id="NF003937">
    <property type="entry name" value="PRK05446.1"/>
    <property type="match status" value="1"/>
</dbReference>
<dbReference type="PROSITE" id="PS00955">
    <property type="entry name" value="IGP_DEHYDRATASE_2"/>
    <property type="match status" value="1"/>
</dbReference>
<keyword evidence="4 12" id="KW-0028">Amino-acid biosynthesis</keyword>
<dbReference type="EC" id="3.1.3.15" evidence="12"/>
<comment type="subcellular location">
    <subcellularLocation>
        <location evidence="12">Cytoplasm</location>
    </subcellularLocation>
</comment>
<keyword evidence="9 12" id="KW-0456">Lyase</keyword>
<keyword evidence="3 12" id="KW-0963">Cytoplasm</keyword>
<dbReference type="RefSeq" id="WP_136567193.1">
    <property type="nucleotide sequence ID" value="NZ_SNTZ01000010.1"/>
</dbReference>
<dbReference type="InterPro" id="IPR038494">
    <property type="entry name" value="IGPD_sf"/>
</dbReference>
<dbReference type="GO" id="GO:0000105">
    <property type="term" value="P:L-histidine biosynthetic process"/>
    <property type="evidence" value="ECO:0007669"/>
    <property type="project" value="UniProtKB-UniRule"/>
</dbReference>
<dbReference type="InterPro" id="IPR020568">
    <property type="entry name" value="Ribosomal_Su5_D2-typ_SF"/>
</dbReference>
<protein>
    <recommendedName>
        <fullName evidence="12">Histidine biosynthesis bifunctional protein HisB</fullName>
    </recommendedName>
    <domain>
        <recommendedName>
            <fullName evidence="12">Histidinol-phosphatase</fullName>
            <ecNumber evidence="12">3.1.3.15</ecNumber>
        </recommendedName>
    </domain>
    <domain>
        <recommendedName>
            <fullName evidence="12">Imidazoleglycerol-phosphate dehydratase</fullName>
            <shortName evidence="12">IGPD</shortName>
            <ecNumber evidence="12">4.2.1.19</ecNumber>
        </recommendedName>
    </domain>
</protein>
<dbReference type="SUPFAM" id="SSF54211">
    <property type="entry name" value="Ribosomal protein S5 domain 2-like"/>
    <property type="match status" value="2"/>
</dbReference>
<evidence type="ECO:0000256" key="12">
    <source>
        <dbReference type="HAMAP-Rule" id="MF_01022"/>
    </source>
</evidence>
<keyword evidence="14" id="KW-1185">Reference proteome</keyword>
<dbReference type="NCBIfam" id="NF002111">
    <property type="entry name" value="PRK00951.2-1"/>
    <property type="match status" value="1"/>
</dbReference>
<dbReference type="AlphaFoldDB" id="A0A4S8RHY6"/>
<dbReference type="InterPro" id="IPR005954">
    <property type="entry name" value="HisB_N"/>
</dbReference>
<dbReference type="EMBL" id="SNTZ01000010">
    <property type="protein sequence ID" value="THV57997.1"/>
    <property type="molecule type" value="Genomic_DNA"/>
</dbReference>
<feature type="region of interest" description="Histidinol-phosphatase" evidence="12">
    <location>
        <begin position="1"/>
        <end position="187"/>
    </location>
</feature>
<organism evidence="13 14">
    <name type="scientific">Flagellimonas alvinocaridis</name>
    <dbReference type="NCBI Taxonomy" id="2530200"/>
    <lineage>
        <taxon>Bacteria</taxon>
        <taxon>Pseudomonadati</taxon>
        <taxon>Bacteroidota</taxon>
        <taxon>Flavobacteriia</taxon>
        <taxon>Flavobacteriales</taxon>
        <taxon>Flavobacteriaceae</taxon>
        <taxon>Flagellimonas</taxon>
    </lineage>
</organism>
<dbReference type="Pfam" id="PF00475">
    <property type="entry name" value="IGPD"/>
    <property type="match status" value="1"/>
</dbReference>
<dbReference type="FunFam" id="3.30.230.40:FF:000003">
    <property type="entry name" value="Imidazoleglycerol-phosphate dehydratase HisB"/>
    <property type="match status" value="1"/>
</dbReference>
<evidence type="ECO:0000256" key="5">
    <source>
        <dbReference type="ARBA" id="ARBA00022723"/>
    </source>
</evidence>
<dbReference type="InterPro" id="IPR036412">
    <property type="entry name" value="HAD-like_sf"/>
</dbReference>
<accession>A0A4S8RHY6</accession>
<comment type="pathway">
    <text evidence="12">Amino-acid biosynthesis; L-histidine biosynthesis; L-histidine from 5-phospho-alpha-D-ribose 1-diphosphate: step 8/9.</text>
</comment>
<dbReference type="FunFam" id="3.30.230.40:FF:000001">
    <property type="entry name" value="Imidazoleglycerol-phosphate dehydratase HisB"/>
    <property type="match status" value="1"/>
</dbReference>
<comment type="catalytic activity">
    <reaction evidence="11 12">
        <text>L-histidinol phosphate + H2O = L-histidinol + phosphate</text>
        <dbReference type="Rhea" id="RHEA:14465"/>
        <dbReference type="ChEBI" id="CHEBI:15377"/>
        <dbReference type="ChEBI" id="CHEBI:43474"/>
        <dbReference type="ChEBI" id="CHEBI:57699"/>
        <dbReference type="ChEBI" id="CHEBI:57980"/>
        <dbReference type="EC" id="3.1.3.15"/>
    </reaction>
</comment>
<comment type="catalytic activity">
    <reaction evidence="12">
        <text>D-erythro-1-(imidazol-4-yl)glycerol 3-phosphate = 3-(imidazol-4-yl)-2-oxopropyl phosphate + H2O</text>
        <dbReference type="Rhea" id="RHEA:11040"/>
        <dbReference type="ChEBI" id="CHEBI:15377"/>
        <dbReference type="ChEBI" id="CHEBI:57766"/>
        <dbReference type="ChEBI" id="CHEBI:58278"/>
        <dbReference type="EC" id="4.2.1.19"/>
    </reaction>
</comment>
<feature type="region of interest" description="Imidazoleglycerol-phosphate dehydratase" evidence="12">
    <location>
        <begin position="188"/>
        <end position="378"/>
    </location>
</feature>
<keyword evidence="10 12" id="KW-0511">Multifunctional enzyme</keyword>
<evidence type="ECO:0000256" key="11">
    <source>
        <dbReference type="ARBA" id="ARBA00049158"/>
    </source>
</evidence>
<feature type="active site" description="Proton donor" evidence="12">
    <location>
        <position position="11"/>
    </location>
</feature>
<dbReference type="GO" id="GO:0004401">
    <property type="term" value="F:histidinol-phosphatase activity"/>
    <property type="evidence" value="ECO:0007669"/>
    <property type="project" value="UniProtKB-UniRule"/>
</dbReference>
<dbReference type="HAMAP" id="MF_00076">
    <property type="entry name" value="HisB"/>
    <property type="match status" value="1"/>
</dbReference>
<dbReference type="GO" id="GO:0005737">
    <property type="term" value="C:cytoplasm"/>
    <property type="evidence" value="ECO:0007669"/>
    <property type="project" value="UniProtKB-SubCell"/>
</dbReference>
<dbReference type="PROSITE" id="PS00954">
    <property type="entry name" value="IGP_DEHYDRATASE_1"/>
    <property type="match status" value="1"/>
</dbReference>
<evidence type="ECO:0000256" key="1">
    <source>
        <dbReference type="ARBA" id="ARBA00001946"/>
    </source>
</evidence>
<dbReference type="NCBIfam" id="TIGR01662">
    <property type="entry name" value="HAD-SF-IIIA"/>
    <property type="match status" value="1"/>
</dbReference>
<keyword evidence="5 12" id="KW-0479">Metal-binding</keyword>
<feature type="binding site" evidence="12">
    <location>
        <position position="11"/>
    </location>
    <ligand>
        <name>Mg(2+)</name>
        <dbReference type="ChEBI" id="CHEBI:18420"/>
    </ligand>
</feature>
<keyword evidence="7 12" id="KW-0460">Magnesium</keyword>
<dbReference type="CDD" id="cd07914">
    <property type="entry name" value="IGPD"/>
    <property type="match status" value="1"/>
</dbReference>
<sequence length="378" mass="42937">MGKKVLFIDRDGTIIKETADEQIDAFEKMIFYPKAFTFLGKIAKELDYELVMITNQDGLGTDIFPEDTFWPVHNFIMKSFENEGVIFDQVFIDRTFPKDNANTRKPGTGMLTSYFSDAYDLENSFVIGDRLTDVELAKNLGAKGIFINDDTHLGTGEITVKREELDEYIALESNDWEKIYEFLKLENRIGEISRKTNETDIQIKLNLDGTGKSNIQTGLAFFDHMLDQLARHGQMDLDIKVNGDLEVDEHHTIEDTAIALGEVFSKALGNKLGIERYGFCLPMDDCLAQVAIDFGGRNWLVWDAEFKREKVGDMPTEMFLHFFKSFTDGAKANLNVKAEGDNEHHKIEAIFKAFAKSIKMAVKRDAEKMVLPSTKGML</sequence>
<evidence type="ECO:0000256" key="6">
    <source>
        <dbReference type="ARBA" id="ARBA00022801"/>
    </source>
</evidence>
<reference evidence="13 14" key="1">
    <citation type="submission" date="2019-03" db="EMBL/GenBank/DDBJ databases">
        <title>Muricauda SCR12 sp.nov, a marine bacterium isolated from Pacific Ocean:the Okinawa trough.</title>
        <authorList>
            <person name="Liu L."/>
        </authorList>
    </citation>
    <scope>NUCLEOTIDE SEQUENCE [LARGE SCALE GENOMIC DNA]</scope>
    <source>
        <strain evidence="13 14">SCR12</strain>
    </source>
</reference>
<comment type="caution">
    <text evidence="12">Lacks conserved residue(s) required for the propagation of feature annotation.</text>
</comment>
<evidence type="ECO:0000256" key="3">
    <source>
        <dbReference type="ARBA" id="ARBA00022490"/>
    </source>
</evidence>
<evidence type="ECO:0000313" key="14">
    <source>
        <dbReference type="Proteomes" id="UP000310406"/>
    </source>
</evidence>
<dbReference type="Gene3D" id="3.40.50.1000">
    <property type="entry name" value="HAD superfamily/HAD-like"/>
    <property type="match status" value="1"/>
</dbReference>
<name>A0A4S8RHY6_9FLAO</name>
<evidence type="ECO:0000313" key="13">
    <source>
        <dbReference type="EMBL" id="THV57997.1"/>
    </source>
</evidence>
<feature type="active site" description="Nucleophile" evidence="12">
    <location>
        <position position="9"/>
    </location>
</feature>
<dbReference type="UniPathway" id="UPA00031">
    <property type="reaction ID" value="UER00011"/>
</dbReference>
<dbReference type="Pfam" id="PF13242">
    <property type="entry name" value="Hydrolase_like"/>
    <property type="match status" value="1"/>
</dbReference>
<dbReference type="InterPro" id="IPR006543">
    <property type="entry name" value="Histidinol-phos"/>
</dbReference>
<comment type="pathway">
    <text evidence="2 12">Amino-acid biosynthesis; L-histidine biosynthesis; L-histidine from 5-phospho-alpha-D-ribose 1-diphosphate: step 6/9.</text>
</comment>
<dbReference type="InterPro" id="IPR000807">
    <property type="entry name" value="ImidazoleglycerolP_deHydtase"/>
</dbReference>
<dbReference type="Proteomes" id="UP000310406">
    <property type="component" value="Unassembled WGS sequence"/>
</dbReference>